<dbReference type="PROSITE" id="PS50097">
    <property type="entry name" value="BTB"/>
    <property type="match status" value="1"/>
</dbReference>
<protein>
    <submittedName>
        <fullName evidence="3">7374_t:CDS:1</fullName>
    </submittedName>
</protein>
<dbReference type="Pfam" id="PF00651">
    <property type="entry name" value="BTB"/>
    <property type="match status" value="1"/>
</dbReference>
<feature type="domain" description="BTB" evidence="1">
    <location>
        <begin position="23"/>
        <end position="96"/>
    </location>
</feature>
<dbReference type="PANTHER" id="PTHR24410">
    <property type="entry name" value="HL07962P-RELATED"/>
    <property type="match status" value="1"/>
</dbReference>
<sequence length="486" mass="55928">MATKCYEGLSRDIARLFIEEISCDVIIQAGEEPHVKEFNAHSLILQARSPYFRVALSANWARKEANKIMYKKPNILPEILEIIMNYIYTGVVAIEDQGAAAVFDVLMAADELILPEVQDHAEEHLIANESLWLQTNFSYVHKAAFRHQGFLKLQEYYLNMICRKPSMLFESEDFCSTDSDILVMLSTRDDLDMEEIELWDYLVKWGMAQCPSLAPDPADWSEEDFTTFESIMHGCIEHVRFFNIRSPDFYLKVMPLKKIVPTDLYKDLERYHYKVTARPRSHTKSPRHKTIKSNILEQKYIKEITNWINGRDPGQTSEDPPTVQYDFRLLVRGSRDGFSSVTFHDRCDDQGATLLIVKVQGSGQVIGGYNPVSWGSDNTWSYTKDSFIFSFIFGEISSFMLSRVRTKQAEHAVYNSEVFGPCFGRGDLCMGKNFSEISGSYAKTNDYERKILWSIPGVVNNNTDSNTRFSVEDYEVFQVVKKKNSK</sequence>
<evidence type="ECO:0000313" key="4">
    <source>
        <dbReference type="Proteomes" id="UP000789739"/>
    </source>
</evidence>
<dbReference type="Gene3D" id="3.30.710.10">
    <property type="entry name" value="Potassium Channel Kv1.1, Chain A"/>
    <property type="match status" value="1"/>
</dbReference>
<organism evidence="3 4">
    <name type="scientific">Paraglomus brasilianum</name>
    <dbReference type="NCBI Taxonomy" id="144538"/>
    <lineage>
        <taxon>Eukaryota</taxon>
        <taxon>Fungi</taxon>
        <taxon>Fungi incertae sedis</taxon>
        <taxon>Mucoromycota</taxon>
        <taxon>Glomeromycotina</taxon>
        <taxon>Glomeromycetes</taxon>
        <taxon>Paraglomerales</taxon>
        <taxon>Paraglomeraceae</taxon>
        <taxon>Paraglomus</taxon>
    </lineage>
</organism>
<dbReference type="SMART" id="SM00225">
    <property type="entry name" value="BTB"/>
    <property type="match status" value="1"/>
</dbReference>
<reference evidence="3" key="1">
    <citation type="submission" date="2021-06" db="EMBL/GenBank/DDBJ databases">
        <authorList>
            <person name="Kallberg Y."/>
            <person name="Tangrot J."/>
            <person name="Rosling A."/>
        </authorList>
    </citation>
    <scope>NUCLEOTIDE SEQUENCE</scope>
    <source>
        <strain evidence="3">BR232B</strain>
    </source>
</reference>
<dbReference type="EMBL" id="CAJVPI010000674">
    <property type="protein sequence ID" value="CAG8561687.1"/>
    <property type="molecule type" value="Genomic_DNA"/>
</dbReference>
<dbReference type="InterPro" id="IPR006571">
    <property type="entry name" value="TLDc_dom"/>
</dbReference>
<dbReference type="OrthoDB" id="6359816at2759"/>
<dbReference type="PROSITE" id="PS51886">
    <property type="entry name" value="TLDC"/>
    <property type="match status" value="1"/>
</dbReference>
<feature type="domain" description="TLDc" evidence="2">
    <location>
        <begin position="294"/>
        <end position="480"/>
    </location>
</feature>
<dbReference type="Pfam" id="PF07534">
    <property type="entry name" value="TLD"/>
    <property type="match status" value="1"/>
</dbReference>
<dbReference type="SUPFAM" id="SSF54695">
    <property type="entry name" value="POZ domain"/>
    <property type="match status" value="1"/>
</dbReference>
<dbReference type="CDD" id="cd18186">
    <property type="entry name" value="BTB_POZ_ZBTB_KLHL-like"/>
    <property type="match status" value="1"/>
</dbReference>
<accession>A0A9N9BD88</accession>
<comment type="caution">
    <text evidence="3">The sequence shown here is derived from an EMBL/GenBank/DDBJ whole genome shotgun (WGS) entry which is preliminary data.</text>
</comment>
<gene>
    <name evidence="3" type="ORF">PBRASI_LOCUS5625</name>
</gene>
<proteinExistence type="predicted"/>
<evidence type="ECO:0000259" key="1">
    <source>
        <dbReference type="PROSITE" id="PS50097"/>
    </source>
</evidence>
<keyword evidence="4" id="KW-1185">Reference proteome</keyword>
<dbReference type="InterPro" id="IPR051481">
    <property type="entry name" value="BTB-POZ/Galectin-3-binding"/>
</dbReference>
<dbReference type="Proteomes" id="UP000789739">
    <property type="component" value="Unassembled WGS sequence"/>
</dbReference>
<dbReference type="PANTHER" id="PTHR24410:SF23">
    <property type="entry name" value="BTB DOMAIN-CONTAINING PROTEIN-RELATED"/>
    <property type="match status" value="1"/>
</dbReference>
<name>A0A9N9BD88_9GLOM</name>
<dbReference type="AlphaFoldDB" id="A0A9N9BD88"/>
<dbReference type="SMART" id="SM00584">
    <property type="entry name" value="TLDc"/>
    <property type="match status" value="1"/>
</dbReference>
<dbReference type="InterPro" id="IPR011333">
    <property type="entry name" value="SKP1/BTB/POZ_sf"/>
</dbReference>
<evidence type="ECO:0000313" key="3">
    <source>
        <dbReference type="EMBL" id="CAG8561687.1"/>
    </source>
</evidence>
<evidence type="ECO:0000259" key="2">
    <source>
        <dbReference type="PROSITE" id="PS51886"/>
    </source>
</evidence>
<dbReference type="InterPro" id="IPR000210">
    <property type="entry name" value="BTB/POZ_dom"/>
</dbReference>